<gene>
    <name evidence="7" type="ORF">D8I35_14755</name>
</gene>
<dbReference type="AlphaFoldDB" id="A0A3M6QNH8"/>
<dbReference type="SUPFAM" id="SSF109635">
    <property type="entry name" value="DnaK suppressor protein DksA, alpha-hairpin domain"/>
    <property type="match status" value="1"/>
</dbReference>
<sequence length="152" mass="16966">MSPPQTALLDGLFIEPNQGFFTVPEQDGVMTKSTQSQHDWTIFKQRLLARQAELQQEVDSAEDELEASSRDGAQEPEDTAQLAEAKEVRQAEVARDRQELDSIGRALDRLARGVYGLCVRCGNPIDLERLKARPESTHCLQCKEELEAAAAR</sequence>
<accession>A0A3M6QNH8</accession>
<dbReference type="EMBL" id="RDQO01000005">
    <property type="protein sequence ID" value="RMX04079.1"/>
    <property type="molecule type" value="Genomic_DNA"/>
</dbReference>
<keyword evidence="1" id="KW-0479">Metal-binding</keyword>
<evidence type="ECO:0000256" key="4">
    <source>
        <dbReference type="PROSITE-ProRule" id="PRU00510"/>
    </source>
</evidence>
<protein>
    <submittedName>
        <fullName evidence="7">TraR/DksA family transcriptional regulator</fullName>
    </submittedName>
</protein>
<dbReference type="PANTHER" id="PTHR33823:SF4">
    <property type="entry name" value="GENERAL STRESS PROTEIN 16O"/>
    <property type="match status" value="1"/>
</dbReference>
<dbReference type="SUPFAM" id="SSF57716">
    <property type="entry name" value="Glucocorticoid receptor-like (DNA-binding domain)"/>
    <property type="match status" value="1"/>
</dbReference>
<feature type="compositionally biased region" description="Basic and acidic residues" evidence="5">
    <location>
        <begin position="84"/>
        <end position="95"/>
    </location>
</feature>
<evidence type="ECO:0000259" key="6">
    <source>
        <dbReference type="Pfam" id="PF01258"/>
    </source>
</evidence>
<name>A0A3M6QNH8_9BURK</name>
<keyword evidence="2" id="KW-0863">Zinc-finger</keyword>
<evidence type="ECO:0000313" key="8">
    <source>
        <dbReference type="Proteomes" id="UP000278006"/>
    </source>
</evidence>
<evidence type="ECO:0000256" key="2">
    <source>
        <dbReference type="ARBA" id="ARBA00022771"/>
    </source>
</evidence>
<dbReference type="GO" id="GO:0008270">
    <property type="term" value="F:zinc ion binding"/>
    <property type="evidence" value="ECO:0007669"/>
    <property type="project" value="UniProtKB-KW"/>
</dbReference>
<feature type="zinc finger region" description="dksA C4-type" evidence="4">
    <location>
        <begin position="118"/>
        <end position="142"/>
    </location>
</feature>
<dbReference type="PROSITE" id="PS51128">
    <property type="entry name" value="ZF_DKSA_2"/>
    <property type="match status" value="1"/>
</dbReference>
<evidence type="ECO:0000313" key="7">
    <source>
        <dbReference type="EMBL" id="RMX04079.1"/>
    </source>
</evidence>
<evidence type="ECO:0000256" key="3">
    <source>
        <dbReference type="ARBA" id="ARBA00022833"/>
    </source>
</evidence>
<evidence type="ECO:0000256" key="1">
    <source>
        <dbReference type="ARBA" id="ARBA00022723"/>
    </source>
</evidence>
<dbReference type="InterPro" id="IPR000962">
    <property type="entry name" value="Znf_DskA_TraR"/>
</dbReference>
<dbReference type="Pfam" id="PF01258">
    <property type="entry name" value="zf-dskA_traR"/>
    <property type="match status" value="1"/>
</dbReference>
<feature type="region of interest" description="Disordered" evidence="5">
    <location>
        <begin position="54"/>
        <end position="95"/>
    </location>
</feature>
<reference evidence="7 8" key="1">
    <citation type="submission" date="2018-10" db="EMBL/GenBank/DDBJ databases">
        <title>Draft genome of Cortibacter populi DSM10536.</title>
        <authorList>
            <person name="Bernier A.-M."/>
            <person name="Bernard K."/>
        </authorList>
    </citation>
    <scope>NUCLEOTIDE SEQUENCE [LARGE SCALE GENOMIC DNA]</scope>
    <source>
        <strain evidence="7 8">DSM 105136</strain>
    </source>
</reference>
<comment type="caution">
    <text evidence="7">The sequence shown here is derived from an EMBL/GenBank/DDBJ whole genome shotgun (WGS) entry which is preliminary data.</text>
</comment>
<dbReference type="PANTHER" id="PTHR33823">
    <property type="entry name" value="RNA POLYMERASE-BINDING TRANSCRIPTION FACTOR DKSA-RELATED"/>
    <property type="match status" value="1"/>
</dbReference>
<dbReference type="InterPro" id="IPR037187">
    <property type="entry name" value="DnaK_N"/>
</dbReference>
<dbReference type="OrthoDB" id="9811543at2"/>
<dbReference type="Gene3D" id="1.20.120.910">
    <property type="entry name" value="DksA, coiled-coil domain"/>
    <property type="match status" value="1"/>
</dbReference>
<proteinExistence type="predicted"/>
<keyword evidence="8" id="KW-1185">Reference proteome</keyword>
<keyword evidence="3" id="KW-0862">Zinc</keyword>
<organism evidence="7 8">
    <name type="scientific">Corticibacter populi</name>
    <dbReference type="NCBI Taxonomy" id="1550736"/>
    <lineage>
        <taxon>Bacteria</taxon>
        <taxon>Pseudomonadati</taxon>
        <taxon>Pseudomonadota</taxon>
        <taxon>Betaproteobacteria</taxon>
        <taxon>Burkholderiales</taxon>
        <taxon>Comamonadaceae</taxon>
        <taxon>Corticibacter</taxon>
    </lineage>
</organism>
<dbReference type="Proteomes" id="UP000278006">
    <property type="component" value="Unassembled WGS sequence"/>
</dbReference>
<evidence type="ECO:0000256" key="5">
    <source>
        <dbReference type="SAM" id="MobiDB-lite"/>
    </source>
</evidence>
<feature type="domain" description="Zinc finger DksA/TraR C4-type" evidence="6">
    <location>
        <begin position="114"/>
        <end position="147"/>
    </location>
</feature>